<reference evidence="1 2" key="1">
    <citation type="submission" date="2017-07" db="EMBL/GenBank/DDBJ databases">
        <title>Elstera cyanobacteriorum sp. nov., a novel bacterium isolated from cyanobacterial aggregates in a eutrophic lake.</title>
        <authorList>
            <person name="Cai H."/>
        </authorList>
    </citation>
    <scope>NUCLEOTIDE SEQUENCE [LARGE SCALE GENOMIC DNA]</scope>
    <source>
        <strain evidence="1 2">TH019</strain>
    </source>
</reference>
<protein>
    <submittedName>
        <fullName evidence="1">Uncharacterized protein</fullName>
    </submittedName>
</protein>
<dbReference type="EMBL" id="NOXS01000032">
    <property type="protein sequence ID" value="OYQ18563.1"/>
    <property type="molecule type" value="Genomic_DNA"/>
</dbReference>
<dbReference type="Proteomes" id="UP000216361">
    <property type="component" value="Unassembled WGS sequence"/>
</dbReference>
<comment type="caution">
    <text evidence="1">The sequence shown here is derived from an EMBL/GenBank/DDBJ whole genome shotgun (WGS) entry which is preliminary data.</text>
</comment>
<evidence type="ECO:0000313" key="1">
    <source>
        <dbReference type="EMBL" id="OYQ18563.1"/>
    </source>
</evidence>
<proteinExistence type="predicted"/>
<gene>
    <name evidence="1" type="ORF">CHR90_09810</name>
</gene>
<organism evidence="1 2">
    <name type="scientific">Elstera cyanobacteriorum</name>
    <dbReference type="NCBI Taxonomy" id="2022747"/>
    <lineage>
        <taxon>Bacteria</taxon>
        <taxon>Pseudomonadati</taxon>
        <taxon>Pseudomonadota</taxon>
        <taxon>Alphaproteobacteria</taxon>
        <taxon>Rhodospirillales</taxon>
        <taxon>Rhodospirillaceae</taxon>
        <taxon>Elstera</taxon>
    </lineage>
</organism>
<evidence type="ECO:0000313" key="2">
    <source>
        <dbReference type="Proteomes" id="UP000216361"/>
    </source>
</evidence>
<dbReference type="AlphaFoldDB" id="A0A255XNK0"/>
<sequence length="86" mass="9703">MREDYAFKEATAMAFVGYRNEMSQDADMLKLLQESAIRNFASSPLEAISKKDEVASPIHDLLEKSLSKLEPKQLVDAIITLTKKDK</sequence>
<name>A0A255XNK0_9PROT</name>
<accession>A0A255XNK0</accession>
<keyword evidence="2" id="KW-1185">Reference proteome</keyword>